<evidence type="ECO:0000256" key="6">
    <source>
        <dbReference type="ARBA" id="ARBA00023239"/>
    </source>
</evidence>
<evidence type="ECO:0000256" key="3">
    <source>
        <dbReference type="ARBA" id="ARBA00022840"/>
    </source>
</evidence>
<dbReference type="GO" id="GO:0110051">
    <property type="term" value="P:metabolite repair"/>
    <property type="evidence" value="ECO:0007669"/>
    <property type="project" value="TreeGrafter"/>
</dbReference>
<dbReference type="InterPro" id="IPR039261">
    <property type="entry name" value="FNR_nucleotide-bd"/>
</dbReference>
<keyword evidence="1 8" id="KW-0597">Phosphoprotein</keyword>
<feature type="transmembrane region" description="Helical" evidence="10">
    <location>
        <begin position="150"/>
        <end position="172"/>
    </location>
</feature>
<evidence type="ECO:0000256" key="7">
    <source>
        <dbReference type="ARBA" id="ARBA00047472"/>
    </source>
</evidence>
<dbReference type="Pfam" id="PF01256">
    <property type="entry name" value="Carb_kinase"/>
    <property type="match status" value="1"/>
</dbReference>
<evidence type="ECO:0000256" key="5">
    <source>
        <dbReference type="ARBA" id="ARBA00023027"/>
    </source>
</evidence>
<organism evidence="12 13">
    <name type="scientific">[Myrmecia] bisecta</name>
    <dbReference type="NCBI Taxonomy" id="41462"/>
    <lineage>
        <taxon>Eukaryota</taxon>
        <taxon>Viridiplantae</taxon>
        <taxon>Chlorophyta</taxon>
        <taxon>core chlorophytes</taxon>
        <taxon>Trebouxiophyceae</taxon>
        <taxon>Trebouxiales</taxon>
        <taxon>Trebouxiaceae</taxon>
        <taxon>Myrmecia</taxon>
    </lineage>
</organism>
<feature type="binding site" evidence="8">
    <location>
        <begin position="719"/>
        <end position="725"/>
    </location>
    <ligand>
        <name>(6S)-NADPHX</name>
        <dbReference type="ChEBI" id="CHEBI:64076"/>
    </ligand>
</feature>
<feature type="binding site" evidence="8">
    <location>
        <begin position="777"/>
        <end position="786"/>
    </location>
    <ligand>
        <name>ATP</name>
        <dbReference type="ChEBI" id="CHEBI:30616"/>
    </ligand>
</feature>
<keyword evidence="10" id="KW-0472">Membrane</keyword>
<evidence type="ECO:0000256" key="2">
    <source>
        <dbReference type="ARBA" id="ARBA00022741"/>
    </source>
</evidence>
<dbReference type="SUPFAM" id="SSF52343">
    <property type="entry name" value="Ferredoxin reductase-like, C-terminal NADP-linked domain"/>
    <property type="match status" value="1"/>
</dbReference>
<dbReference type="PROSITE" id="PS51383">
    <property type="entry name" value="YJEF_C_3"/>
    <property type="match status" value="1"/>
</dbReference>
<keyword evidence="10" id="KW-1133">Transmembrane helix</keyword>
<protein>
    <recommendedName>
        <fullName evidence="8">ATP-dependent (S)-NAD(P)H-hydrate dehydratase</fullName>
        <ecNumber evidence="8">4.2.1.93</ecNumber>
    </recommendedName>
    <alternativeName>
        <fullName evidence="8">ATP-dependent NAD(P)HX dehydratase</fullName>
    </alternativeName>
</protein>
<dbReference type="GO" id="GO:0047453">
    <property type="term" value="F:ATP-dependent NAD(P)H-hydrate dehydratase activity"/>
    <property type="evidence" value="ECO:0007669"/>
    <property type="project" value="UniProtKB-UniRule"/>
</dbReference>
<dbReference type="SUPFAM" id="SSF53613">
    <property type="entry name" value="Ribokinase-like"/>
    <property type="match status" value="1"/>
</dbReference>
<keyword evidence="10" id="KW-0812">Transmembrane</keyword>
<proteinExistence type="inferred from homology"/>
<comment type="catalytic activity">
    <reaction evidence="7 8">
        <text>(6S)-NADPHX + ATP = ADP + phosphate + NADPH + H(+)</text>
        <dbReference type="Rhea" id="RHEA:32231"/>
        <dbReference type="ChEBI" id="CHEBI:15378"/>
        <dbReference type="ChEBI" id="CHEBI:30616"/>
        <dbReference type="ChEBI" id="CHEBI:43474"/>
        <dbReference type="ChEBI" id="CHEBI:57783"/>
        <dbReference type="ChEBI" id="CHEBI:64076"/>
        <dbReference type="ChEBI" id="CHEBI:456216"/>
        <dbReference type="EC" id="4.2.1.93"/>
    </reaction>
</comment>
<feature type="transmembrane region" description="Helical" evidence="10">
    <location>
        <begin position="321"/>
        <end position="338"/>
    </location>
</feature>
<evidence type="ECO:0000256" key="1">
    <source>
        <dbReference type="ARBA" id="ARBA00022553"/>
    </source>
</evidence>
<feature type="transmembrane region" description="Helical" evidence="10">
    <location>
        <begin position="90"/>
        <end position="111"/>
    </location>
</feature>
<feature type="transmembrane region" description="Helical" evidence="10">
    <location>
        <begin position="193"/>
        <end position="215"/>
    </location>
</feature>
<sequence>MRLLLVIWLRKRQLILVMGLVVLLGGAGVWEASNYWHGPLFVLIGPSVIVAKSCSQSMKFVWALILLPVSRHTVTYARMTWVSHILPVDWPIKAHIILALAGLLLAAVHALSHTNNFVRMAQPGRAGDYAAAFPSIPHQPSLGDLWSSEVALTGLALLTVLAVMVLFAIPRIHALPILERSRVGRAINDFRSFYLTHHLLIAFYALLLIHPYPAAPPAGNHWGRSNTWMWIAVPMLIYAAERLLRIYHSYAWEARIIGVQPRTANILKLRLSCPRQFTYKSGQYIMLKHVVDMPAAASPLPSICLDGPFGAPAQHHERYQVLLMIGSGIGLTPMGSFMRHLSARLSSQDLAKGSQGMPERSTRTGLCGSLSLRPGSSAPPHRTLGTACALTCTSLIQRLHAAWQTARQWRILRLVQSAHTLSAPLMQQSPLAGRSSRLSLPGWRRSMRVLRGLLRTALISQSTVISIASSRCYFSKASADCTALAVSHKGPGRRQVLLGGGTALLAASQSTTQATATNTSRQSSTSTGMGHDDLLAAVKQFVPALTGDKTKGQGGKIATIGGCREYTGAPYFASTTVLKVGADLSHVFCTENAATVIKSYNPELMVHPYIPDEDFRRQMAMMAATVPKEAGLFSGNPYSQDQIVTDAFQAIDRWLERFDAVIIGPGLGRDELVHATVKEVIKALRKLNIPMVIDADGLYIVTHNLDLIKGYKNVILTPNKNEYKRLADALGVDIEGTDRAQHLQKVAQLLDGPTLVNKGPQDGITNGQQTLFCDAEGSKKRAGGQGDVLSGCIAAFTSWATQYEKEHGRASDGLPPLMLAAYGACFTARQAGAAAFAKKRRSLVAGDVIEEVGSAVDRLFDGGDA</sequence>
<comment type="caution">
    <text evidence="12">The sequence shown here is derived from an EMBL/GenBank/DDBJ whole genome shotgun (WGS) entry which is preliminary data.</text>
</comment>
<comment type="function">
    <text evidence="8">Catalyzes the dehydration of the S-form of NAD(P)HX at the expense of ATP, which is converted to ADP. Together with NAD(P)HX epimerase, which catalyzes the epimerization of the S- and R-forms, the enzyme allows the repair of both epimers of NAD(P)HX, a damaged form of NAD(P)H that is a result of enzymatic or heat-dependent hydration.</text>
</comment>
<keyword evidence="6 8" id="KW-0456">Lyase</keyword>
<feature type="binding site" evidence="8">
    <location>
        <position position="666"/>
    </location>
    <ligand>
        <name>(6S)-NADPHX</name>
        <dbReference type="ChEBI" id="CHEBI:64076"/>
    </ligand>
</feature>
<dbReference type="GO" id="GO:0046496">
    <property type="term" value="P:nicotinamide nucleotide metabolic process"/>
    <property type="evidence" value="ECO:0007669"/>
    <property type="project" value="UniProtKB-UniRule"/>
</dbReference>
<comment type="cofactor">
    <cofactor evidence="8">
        <name>Mg(2+)</name>
        <dbReference type="ChEBI" id="CHEBI:18420"/>
    </cofactor>
</comment>
<dbReference type="HAMAP" id="MF_01965">
    <property type="entry name" value="NADHX_dehydratase"/>
    <property type="match status" value="1"/>
</dbReference>
<gene>
    <name evidence="12" type="ORF">WJX72_003195</name>
</gene>
<evidence type="ECO:0000313" key="13">
    <source>
        <dbReference type="Proteomes" id="UP001489004"/>
    </source>
</evidence>
<comment type="similarity">
    <text evidence="8">Belongs to the NnrD/CARKD family.</text>
</comment>
<keyword evidence="13" id="KW-1185">Reference proteome</keyword>
<evidence type="ECO:0000256" key="10">
    <source>
        <dbReference type="SAM" id="Phobius"/>
    </source>
</evidence>
<dbReference type="EMBL" id="JALJOR010000006">
    <property type="protein sequence ID" value="KAK9815408.1"/>
    <property type="molecule type" value="Genomic_DNA"/>
</dbReference>
<dbReference type="Proteomes" id="UP001489004">
    <property type="component" value="Unassembled WGS sequence"/>
</dbReference>
<feature type="compositionally biased region" description="Low complexity" evidence="9">
    <location>
        <begin position="509"/>
        <end position="527"/>
    </location>
</feature>
<evidence type="ECO:0000256" key="4">
    <source>
        <dbReference type="ARBA" id="ARBA00022857"/>
    </source>
</evidence>
<dbReference type="AlphaFoldDB" id="A0AAW1Q4F8"/>
<feature type="transmembrane region" description="Helical" evidence="10">
    <location>
        <begin position="42"/>
        <end position="69"/>
    </location>
</feature>
<feature type="region of interest" description="Disordered" evidence="9">
    <location>
        <begin position="509"/>
        <end position="528"/>
    </location>
</feature>
<keyword evidence="2 8" id="KW-0547">Nucleotide-binding</keyword>
<dbReference type="Gene3D" id="3.40.1190.20">
    <property type="match status" value="1"/>
</dbReference>
<dbReference type="InterPro" id="IPR029056">
    <property type="entry name" value="Ribokinase-like"/>
</dbReference>
<evidence type="ECO:0000256" key="9">
    <source>
        <dbReference type="SAM" id="MobiDB-lite"/>
    </source>
</evidence>
<dbReference type="GO" id="GO:0005524">
    <property type="term" value="F:ATP binding"/>
    <property type="evidence" value="ECO:0007669"/>
    <property type="project" value="UniProtKB-KW"/>
</dbReference>
<reference evidence="12 13" key="1">
    <citation type="journal article" date="2024" name="Nat. Commun.">
        <title>Phylogenomics reveals the evolutionary origins of lichenization in chlorophyte algae.</title>
        <authorList>
            <person name="Puginier C."/>
            <person name="Libourel C."/>
            <person name="Otte J."/>
            <person name="Skaloud P."/>
            <person name="Haon M."/>
            <person name="Grisel S."/>
            <person name="Petersen M."/>
            <person name="Berrin J.G."/>
            <person name="Delaux P.M."/>
            <person name="Dal Grande F."/>
            <person name="Keller J."/>
        </authorList>
    </citation>
    <scope>NUCLEOTIDE SEQUENCE [LARGE SCALE GENOMIC DNA]</scope>
    <source>
        <strain evidence="12 13">SAG 2043</strain>
    </source>
</reference>
<dbReference type="PROSITE" id="PS01050">
    <property type="entry name" value="YJEF_C_2"/>
    <property type="match status" value="1"/>
</dbReference>
<name>A0AAW1Q4F8_9CHLO</name>
<feature type="domain" description="YjeF C-terminal" evidence="11">
    <location>
        <begin position="534"/>
        <end position="859"/>
    </location>
</feature>
<dbReference type="PANTHER" id="PTHR12592:SF0">
    <property type="entry name" value="ATP-DEPENDENT (S)-NAD(P)H-HYDRATE DEHYDRATASE"/>
    <property type="match status" value="1"/>
</dbReference>
<evidence type="ECO:0000256" key="8">
    <source>
        <dbReference type="HAMAP-Rule" id="MF_03157"/>
    </source>
</evidence>
<dbReference type="EC" id="4.2.1.93" evidence="8"/>
<dbReference type="Gene3D" id="3.40.50.80">
    <property type="entry name" value="Nucleotide-binding domain of ferredoxin-NADP reductase (FNR) module"/>
    <property type="match status" value="1"/>
</dbReference>
<accession>A0AAW1Q4F8</accession>
<dbReference type="NCBIfam" id="TIGR00196">
    <property type="entry name" value="yjeF_cterm"/>
    <property type="match status" value="1"/>
</dbReference>
<evidence type="ECO:0000313" key="12">
    <source>
        <dbReference type="EMBL" id="KAK9815408.1"/>
    </source>
</evidence>
<dbReference type="InterPro" id="IPR000631">
    <property type="entry name" value="CARKD"/>
</dbReference>
<feature type="binding site" evidence="8">
    <location>
        <position position="787"/>
    </location>
    <ligand>
        <name>(6S)-NADPHX</name>
        <dbReference type="ChEBI" id="CHEBI:64076"/>
    </ligand>
</feature>
<keyword evidence="3 8" id="KW-0067">ATP-binding</keyword>
<dbReference type="InterPro" id="IPR017953">
    <property type="entry name" value="Carbohydrate_kinase_pred_CS"/>
</dbReference>
<feature type="transmembrane region" description="Helical" evidence="10">
    <location>
        <begin position="227"/>
        <end position="244"/>
    </location>
</feature>
<evidence type="ECO:0000259" key="11">
    <source>
        <dbReference type="PROSITE" id="PS51383"/>
    </source>
</evidence>
<dbReference type="CDD" id="cd01171">
    <property type="entry name" value="YXKO-related"/>
    <property type="match status" value="1"/>
</dbReference>
<feature type="transmembrane region" description="Helical" evidence="10">
    <location>
        <begin position="12"/>
        <end position="30"/>
    </location>
</feature>
<keyword evidence="4" id="KW-0521">NADP</keyword>
<dbReference type="PANTHER" id="PTHR12592">
    <property type="entry name" value="ATP-DEPENDENT (S)-NAD(P)H-HYDRATE DEHYDRATASE FAMILY MEMBER"/>
    <property type="match status" value="1"/>
</dbReference>
<feature type="binding site" evidence="8">
    <location>
        <begin position="758"/>
        <end position="762"/>
    </location>
    <ligand>
        <name>ATP</name>
        <dbReference type="ChEBI" id="CHEBI:30616"/>
    </ligand>
</feature>
<comment type="catalytic activity">
    <reaction evidence="8">
        <text>(6S)-NADHX + ATP = ADP + phosphate + NADH + H(+)</text>
        <dbReference type="Rhea" id="RHEA:19017"/>
        <dbReference type="ChEBI" id="CHEBI:15378"/>
        <dbReference type="ChEBI" id="CHEBI:30616"/>
        <dbReference type="ChEBI" id="CHEBI:43474"/>
        <dbReference type="ChEBI" id="CHEBI:57945"/>
        <dbReference type="ChEBI" id="CHEBI:64074"/>
        <dbReference type="ChEBI" id="CHEBI:456216"/>
        <dbReference type="EC" id="4.2.1.93"/>
    </reaction>
</comment>
<dbReference type="FunFam" id="3.40.1190.20:FF:000023">
    <property type="entry name" value="ATP-dependent (S)-NAD(P)H-hydrate dehydratase"/>
    <property type="match status" value="1"/>
</dbReference>
<keyword evidence="5 8" id="KW-0520">NAD</keyword>